<feature type="region of interest" description="Disordered" evidence="1">
    <location>
        <begin position="1"/>
        <end position="100"/>
    </location>
</feature>
<accession>A0AAD6TML3</accession>
<evidence type="ECO:0000313" key="3">
    <source>
        <dbReference type="Proteomes" id="UP001222325"/>
    </source>
</evidence>
<keyword evidence="3" id="KW-1185">Reference proteome</keyword>
<reference evidence="2" key="1">
    <citation type="submission" date="2023-03" db="EMBL/GenBank/DDBJ databases">
        <title>Massive genome expansion in bonnet fungi (Mycena s.s.) driven by repeated elements and novel gene families across ecological guilds.</title>
        <authorList>
            <consortium name="Lawrence Berkeley National Laboratory"/>
            <person name="Harder C.B."/>
            <person name="Miyauchi S."/>
            <person name="Viragh M."/>
            <person name="Kuo A."/>
            <person name="Thoen E."/>
            <person name="Andreopoulos B."/>
            <person name="Lu D."/>
            <person name="Skrede I."/>
            <person name="Drula E."/>
            <person name="Henrissat B."/>
            <person name="Morin E."/>
            <person name="Kohler A."/>
            <person name="Barry K."/>
            <person name="LaButti K."/>
            <person name="Morin E."/>
            <person name="Salamov A."/>
            <person name="Lipzen A."/>
            <person name="Mereny Z."/>
            <person name="Hegedus B."/>
            <person name="Baldrian P."/>
            <person name="Stursova M."/>
            <person name="Weitz H."/>
            <person name="Taylor A."/>
            <person name="Grigoriev I.V."/>
            <person name="Nagy L.G."/>
            <person name="Martin F."/>
            <person name="Kauserud H."/>
        </authorList>
    </citation>
    <scope>NUCLEOTIDE SEQUENCE</scope>
    <source>
        <strain evidence="2">CBHHK173m</strain>
    </source>
</reference>
<dbReference type="Proteomes" id="UP001222325">
    <property type="component" value="Unassembled WGS sequence"/>
</dbReference>
<feature type="compositionally biased region" description="Low complexity" evidence="1">
    <location>
        <begin position="91"/>
        <end position="100"/>
    </location>
</feature>
<dbReference type="EMBL" id="JARJCN010000195">
    <property type="protein sequence ID" value="KAJ7064381.1"/>
    <property type="molecule type" value="Genomic_DNA"/>
</dbReference>
<proteinExistence type="predicted"/>
<protein>
    <submittedName>
        <fullName evidence="2">Uncharacterized protein</fullName>
    </submittedName>
</protein>
<evidence type="ECO:0000256" key="1">
    <source>
        <dbReference type="SAM" id="MobiDB-lite"/>
    </source>
</evidence>
<feature type="compositionally biased region" description="Low complexity" evidence="1">
    <location>
        <begin position="41"/>
        <end position="57"/>
    </location>
</feature>
<feature type="compositionally biased region" description="Polar residues" evidence="1">
    <location>
        <begin position="9"/>
        <end position="21"/>
    </location>
</feature>
<name>A0AAD6TML3_9AGAR</name>
<dbReference type="AlphaFoldDB" id="A0AAD6TML3"/>
<comment type="caution">
    <text evidence="2">The sequence shown here is derived from an EMBL/GenBank/DDBJ whole genome shotgun (WGS) entry which is preliminary data.</text>
</comment>
<gene>
    <name evidence="2" type="ORF">B0H15DRAFT_958652</name>
</gene>
<organism evidence="2 3">
    <name type="scientific">Mycena belliarum</name>
    <dbReference type="NCBI Taxonomy" id="1033014"/>
    <lineage>
        <taxon>Eukaryota</taxon>
        <taxon>Fungi</taxon>
        <taxon>Dikarya</taxon>
        <taxon>Basidiomycota</taxon>
        <taxon>Agaricomycotina</taxon>
        <taxon>Agaricomycetes</taxon>
        <taxon>Agaricomycetidae</taxon>
        <taxon>Agaricales</taxon>
        <taxon>Marasmiineae</taxon>
        <taxon>Mycenaceae</taxon>
        <taxon>Mycena</taxon>
    </lineage>
</organism>
<evidence type="ECO:0000313" key="2">
    <source>
        <dbReference type="EMBL" id="KAJ7064381.1"/>
    </source>
</evidence>
<sequence length="100" mass="10558">MRRLRPPSRASNSQHPRSTPDPSAASKGAQRQALPVLRALPVASSRGSARSAPRSSPLRIKLARAKLSPCAGRCHTPISRSTAHSARMERAAPAGARPPP</sequence>